<dbReference type="Gene3D" id="1.10.287.110">
    <property type="entry name" value="DnaJ domain"/>
    <property type="match status" value="1"/>
</dbReference>
<dbReference type="SUPFAM" id="SSF46565">
    <property type="entry name" value="Chaperone J-domain"/>
    <property type="match status" value="1"/>
</dbReference>
<dbReference type="PANTHER" id="PTHR43948">
    <property type="entry name" value="DNAJ HOMOLOG SUBFAMILY B"/>
    <property type="match status" value="1"/>
</dbReference>
<name>A0ABP0P9P8_9DINO</name>
<feature type="region of interest" description="Disordered" evidence="1">
    <location>
        <begin position="164"/>
        <end position="193"/>
    </location>
</feature>
<evidence type="ECO:0000313" key="3">
    <source>
        <dbReference type="EMBL" id="CAK9071642.1"/>
    </source>
</evidence>
<evidence type="ECO:0000313" key="4">
    <source>
        <dbReference type="Proteomes" id="UP001642464"/>
    </source>
</evidence>
<dbReference type="InterPro" id="IPR001623">
    <property type="entry name" value="DnaJ_domain"/>
</dbReference>
<dbReference type="Pfam" id="PF00226">
    <property type="entry name" value="DnaJ"/>
    <property type="match status" value="1"/>
</dbReference>
<sequence length="223" mass="25012">MDLDSDAEEDARPNACGDQPVEWTAEDDDAWEAETERDYYAALELTRGSHISTSRVRAAYHKLARKWHPYLGCPDEADGESKIDNHAVLRRFWAISEAYLVLTDSERRRIYDECGFQSLKQSESCYAESVFEKDAFQIYEDFFNGSDPEARDFLLMNGGMAGSSSESEESWEADVALPMPDKPGADPSTCRAEPELPPEIAKAVGVDKALAPLDDQLRQMLNS</sequence>
<dbReference type="Proteomes" id="UP001642464">
    <property type="component" value="Unassembled WGS sequence"/>
</dbReference>
<keyword evidence="4" id="KW-1185">Reference proteome</keyword>
<reference evidence="3 4" key="1">
    <citation type="submission" date="2024-02" db="EMBL/GenBank/DDBJ databases">
        <authorList>
            <person name="Chen Y."/>
            <person name="Shah S."/>
            <person name="Dougan E. K."/>
            <person name="Thang M."/>
            <person name="Chan C."/>
        </authorList>
    </citation>
    <scope>NUCLEOTIDE SEQUENCE [LARGE SCALE GENOMIC DNA]</scope>
</reference>
<dbReference type="CDD" id="cd06257">
    <property type="entry name" value="DnaJ"/>
    <property type="match status" value="1"/>
</dbReference>
<gene>
    <name evidence="3" type="ORF">SCF082_LOCUS35399</name>
</gene>
<evidence type="ECO:0000259" key="2">
    <source>
        <dbReference type="PROSITE" id="PS50076"/>
    </source>
</evidence>
<protein>
    <recommendedName>
        <fullName evidence="2">J domain-containing protein</fullName>
    </recommendedName>
</protein>
<proteinExistence type="predicted"/>
<dbReference type="PROSITE" id="PS50076">
    <property type="entry name" value="DNAJ_2"/>
    <property type="match status" value="1"/>
</dbReference>
<dbReference type="EMBL" id="CAXAMM010033603">
    <property type="protein sequence ID" value="CAK9071642.1"/>
    <property type="molecule type" value="Genomic_DNA"/>
</dbReference>
<accession>A0ABP0P9P8</accession>
<comment type="caution">
    <text evidence="3">The sequence shown here is derived from an EMBL/GenBank/DDBJ whole genome shotgun (WGS) entry which is preliminary data.</text>
</comment>
<feature type="region of interest" description="Disordered" evidence="1">
    <location>
        <begin position="1"/>
        <end position="24"/>
    </location>
</feature>
<feature type="non-terminal residue" evidence="3">
    <location>
        <position position="223"/>
    </location>
</feature>
<dbReference type="PANTHER" id="PTHR43948:SF10">
    <property type="entry name" value="MRJ, ISOFORM E"/>
    <property type="match status" value="1"/>
</dbReference>
<evidence type="ECO:0000256" key="1">
    <source>
        <dbReference type="SAM" id="MobiDB-lite"/>
    </source>
</evidence>
<organism evidence="3 4">
    <name type="scientific">Durusdinium trenchii</name>
    <dbReference type="NCBI Taxonomy" id="1381693"/>
    <lineage>
        <taxon>Eukaryota</taxon>
        <taxon>Sar</taxon>
        <taxon>Alveolata</taxon>
        <taxon>Dinophyceae</taxon>
        <taxon>Suessiales</taxon>
        <taxon>Symbiodiniaceae</taxon>
        <taxon>Durusdinium</taxon>
    </lineage>
</organism>
<dbReference type="PRINTS" id="PR00625">
    <property type="entry name" value="JDOMAIN"/>
</dbReference>
<dbReference type="InterPro" id="IPR036869">
    <property type="entry name" value="J_dom_sf"/>
</dbReference>
<feature type="domain" description="J" evidence="2">
    <location>
        <begin position="38"/>
        <end position="115"/>
    </location>
</feature>
<dbReference type="SMART" id="SM00271">
    <property type="entry name" value="DnaJ"/>
    <property type="match status" value="1"/>
</dbReference>